<dbReference type="eggNOG" id="ENOG502SEY1">
    <property type="taxonomic scope" value="Eukaryota"/>
</dbReference>
<feature type="compositionally biased region" description="Pro residues" evidence="1">
    <location>
        <begin position="85"/>
        <end position="128"/>
    </location>
</feature>
<feature type="region of interest" description="Disordered" evidence="1">
    <location>
        <begin position="74"/>
        <end position="129"/>
    </location>
</feature>
<dbReference type="EMBL" id="CH916371">
    <property type="protein sequence ID" value="EDV92415.1"/>
    <property type="molecule type" value="Genomic_DNA"/>
</dbReference>
<dbReference type="AlphaFoldDB" id="B4JNX2"/>
<evidence type="ECO:0000313" key="3">
    <source>
        <dbReference type="EMBL" id="EDV92415.1"/>
    </source>
</evidence>
<evidence type="ECO:0000256" key="2">
    <source>
        <dbReference type="SAM" id="SignalP"/>
    </source>
</evidence>
<evidence type="ECO:0000256" key="1">
    <source>
        <dbReference type="SAM" id="MobiDB-lite"/>
    </source>
</evidence>
<dbReference type="Proteomes" id="UP000001070">
    <property type="component" value="Unassembled WGS sequence"/>
</dbReference>
<dbReference type="OrthoDB" id="8063920at2759"/>
<dbReference type="InParanoid" id="B4JNX2"/>
<keyword evidence="2" id="KW-0732">Signal</keyword>
<sequence>MSTTTRQRGLLLLILLSSVSIEAQQLVYARDQRSLYGPPALGWNSIGGFSPLGLGHMTKDELLTLLEAWQEVEGDARPPVEEPAPRPPKPPAPPPRPPPPPPPPPPRPPAPPPAPPAPQPPRPAPEPGAPVNVRLPAFVPIQLSAMFTPSQAAAVGAGAGAGALDAGDGDTVDQDMVVQSVEAASPRIFRFMRLPAAAVQPRARAAQQPQVQRNTLESVDAGLAPLASLLQAKSRTNPSLVAHQKSPVRPRFVLPPLPHMANAPGPLELVPSSQIIGDWRE</sequence>
<dbReference type="HOGENOM" id="CLU_080535_0_0_1"/>
<dbReference type="PhylomeDB" id="B4JNX2"/>
<dbReference type="KEGG" id="dgr:6565947"/>
<dbReference type="FunCoup" id="B4JNX2">
    <property type="interactions" value="3"/>
</dbReference>
<reference evidence="3 4" key="1">
    <citation type="journal article" date="2007" name="Nature">
        <title>Evolution of genes and genomes on the Drosophila phylogeny.</title>
        <authorList>
            <consortium name="Drosophila 12 Genomes Consortium"/>
            <person name="Clark A.G."/>
            <person name="Eisen M.B."/>
            <person name="Smith D.R."/>
            <person name="Bergman C.M."/>
            <person name="Oliver B."/>
            <person name="Markow T.A."/>
            <person name="Kaufman T.C."/>
            <person name="Kellis M."/>
            <person name="Gelbart W."/>
            <person name="Iyer V.N."/>
            <person name="Pollard D.A."/>
            <person name="Sackton T.B."/>
            <person name="Larracuente A.M."/>
            <person name="Singh N.D."/>
            <person name="Abad J.P."/>
            <person name="Abt D.N."/>
            <person name="Adryan B."/>
            <person name="Aguade M."/>
            <person name="Akashi H."/>
            <person name="Anderson W.W."/>
            <person name="Aquadro C.F."/>
            <person name="Ardell D.H."/>
            <person name="Arguello R."/>
            <person name="Artieri C.G."/>
            <person name="Barbash D.A."/>
            <person name="Barker D."/>
            <person name="Barsanti P."/>
            <person name="Batterham P."/>
            <person name="Batzoglou S."/>
            <person name="Begun D."/>
            <person name="Bhutkar A."/>
            <person name="Blanco E."/>
            <person name="Bosak S.A."/>
            <person name="Bradley R.K."/>
            <person name="Brand A.D."/>
            <person name="Brent M.R."/>
            <person name="Brooks A.N."/>
            <person name="Brown R.H."/>
            <person name="Butlin R.K."/>
            <person name="Caggese C."/>
            <person name="Calvi B.R."/>
            <person name="Bernardo de Carvalho A."/>
            <person name="Caspi A."/>
            <person name="Castrezana S."/>
            <person name="Celniker S.E."/>
            <person name="Chang J.L."/>
            <person name="Chapple C."/>
            <person name="Chatterji S."/>
            <person name="Chinwalla A."/>
            <person name="Civetta A."/>
            <person name="Clifton S.W."/>
            <person name="Comeron J.M."/>
            <person name="Costello J.C."/>
            <person name="Coyne J.A."/>
            <person name="Daub J."/>
            <person name="David R.G."/>
            <person name="Delcher A.L."/>
            <person name="Delehaunty K."/>
            <person name="Do C.B."/>
            <person name="Ebling H."/>
            <person name="Edwards K."/>
            <person name="Eickbush T."/>
            <person name="Evans J.D."/>
            <person name="Filipski A."/>
            <person name="Findeiss S."/>
            <person name="Freyhult E."/>
            <person name="Fulton L."/>
            <person name="Fulton R."/>
            <person name="Garcia A.C."/>
            <person name="Gardiner A."/>
            <person name="Garfield D.A."/>
            <person name="Garvin B.E."/>
            <person name="Gibson G."/>
            <person name="Gilbert D."/>
            <person name="Gnerre S."/>
            <person name="Godfrey J."/>
            <person name="Good R."/>
            <person name="Gotea V."/>
            <person name="Gravely B."/>
            <person name="Greenberg A.J."/>
            <person name="Griffiths-Jones S."/>
            <person name="Gross S."/>
            <person name="Guigo R."/>
            <person name="Gustafson E.A."/>
            <person name="Haerty W."/>
            <person name="Hahn M.W."/>
            <person name="Halligan D.L."/>
            <person name="Halpern A.L."/>
            <person name="Halter G.M."/>
            <person name="Han M.V."/>
            <person name="Heger A."/>
            <person name="Hillier L."/>
            <person name="Hinrichs A.S."/>
            <person name="Holmes I."/>
            <person name="Hoskins R.A."/>
            <person name="Hubisz M.J."/>
            <person name="Hultmark D."/>
            <person name="Huntley M.A."/>
            <person name="Jaffe D.B."/>
            <person name="Jagadeeshan S."/>
            <person name="Jeck W.R."/>
            <person name="Johnson J."/>
            <person name="Jones C.D."/>
            <person name="Jordan W.C."/>
            <person name="Karpen G.H."/>
            <person name="Kataoka E."/>
            <person name="Keightley P.D."/>
            <person name="Kheradpour P."/>
            <person name="Kirkness E.F."/>
            <person name="Koerich L.B."/>
            <person name="Kristiansen K."/>
            <person name="Kudrna D."/>
            <person name="Kulathinal R.J."/>
            <person name="Kumar S."/>
            <person name="Kwok R."/>
            <person name="Lander E."/>
            <person name="Langley C.H."/>
            <person name="Lapoint R."/>
            <person name="Lazzaro B.P."/>
            <person name="Lee S.J."/>
            <person name="Levesque L."/>
            <person name="Li R."/>
            <person name="Lin C.F."/>
            <person name="Lin M.F."/>
            <person name="Lindblad-Toh K."/>
            <person name="Llopart A."/>
            <person name="Long M."/>
            <person name="Low L."/>
            <person name="Lozovsky E."/>
            <person name="Lu J."/>
            <person name="Luo M."/>
            <person name="Machado C.A."/>
            <person name="Makalowski W."/>
            <person name="Marzo M."/>
            <person name="Matsuda M."/>
            <person name="Matzkin L."/>
            <person name="McAllister B."/>
            <person name="McBride C.S."/>
            <person name="McKernan B."/>
            <person name="McKernan K."/>
            <person name="Mendez-Lago M."/>
            <person name="Minx P."/>
            <person name="Mollenhauer M.U."/>
            <person name="Montooth K."/>
            <person name="Mount S.M."/>
            <person name="Mu X."/>
            <person name="Myers E."/>
            <person name="Negre B."/>
            <person name="Newfeld S."/>
            <person name="Nielsen R."/>
            <person name="Noor M.A."/>
            <person name="O'Grady P."/>
            <person name="Pachter L."/>
            <person name="Papaceit M."/>
            <person name="Parisi M.J."/>
            <person name="Parisi M."/>
            <person name="Parts L."/>
            <person name="Pedersen J.S."/>
            <person name="Pesole G."/>
            <person name="Phillippy A.M."/>
            <person name="Ponting C.P."/>
            <person name="Pop M."/>
            <person name="Porcelli D."/>
            <person name="Powell J.R."/>
            <person name="Prohaska S."/>
            <person name="Pruitt K."/>
            <person name="Puig M."/>
            <person name="Quesneville H."/>
            <person name="Ram K.R."/>
            <person name="Rand D."/>
            <person name="Rasmussen M.D."/>
            <person name="Reed L.K."/>
            <person name="Reenan R."/>
            <person name="Reily A."/>
            <person name="Remington K.A."/>
            <person name="Rieger T.T."/>
            <person name="Ritchie M.G."/>
            <person name="Robin C."/>
            <person name="Rogers Y.H."/>
            <person name="Rohde C."/>
            <person name="Rozas J."/>
            <person name="Rubenfield M.J."/>
            <person name="Ruiz A."/>
            <person name="Russo S."/>
            <person name="Salzberg S.L."/>
            <person name="Sanchez-Gracia A."/>
            <person name="Saranga D.J."/>
            <person name="Sato H."/>
            <person name="Schaeffer S.W."/>
            <person name="Schatz M.C."/>
            <person name="Schlenke T."/>
            <person name="Schwartz R."/>
            <person name="Segarra C."/>
            <person name="Singh R.S."/>
            <person name="Sirot L."/>
            <person name="Sirota M."/>
            <person name="Sisneros N.B."/>
            <person name="Smith C.D."/>
            <person name="Smith T.F."/>
            <person name="Spieth J."/>
            <person name="Stage D.E."/>
            <person name="Stark A."/>
            <person name="Stephan W."/>
            <person name="Strausberg R.L."/>
            <person name="Strempel S."/>
            <person name="Sturgill D."/>
            <person name="Sutton G."/>
            <person name="Sutton G.G."/>
            <person name="Tao W."/>
            <person name="Teichmann S."/>
            <person name="Tobari Y.N."/>
            <person name="Tomimura Y."/>
            <person name="Tsolas J.M."/>
            <person name="Valente V.L."/>
            <person name="Venter E."/>
            <person name="Venter J.C."/>
            <person name="Vicario S."/>
            <person name="Vieira F.G."/>
            <person name="Vilella A.J."/>
            <person name="Villasante A."/>
            <person name="Walenz B."/>
            <person name="Wang J."/>
            <person name="Wasserman M."/>
            <person name="Watts T."/>
            <person name="Wilson D."/>
            <person name="Wilson R.K."/>
            <person name="Wing R.A."/>
            <person name="Wolfner M.F."/>
            <person name="Wong A."/>
            <person name="Wong G.K."/>
            <person name="Wu C.I."/>
            <person name="Wu G."/>
            <person name="Yamamoto D."/>
            <person name="Yang H.P."/>
            <person name="Yang S.P."/>
            <person name="Yorke J.A."/>
            <person name="Yoshida K."/>
            <person name="Zdobnov E."/>
            <person name="Zhang P."/>
            <person name="Zhang Y."/>
            <person name="Zimin A.V."/>
            <person name="Baldwin J."/>
            <person name="Abdouelleil A."/>
            <person name="Abdulkadir J."/>
            <person name="Abebe A."/>
            <person name="Abera B."/>
            <person name="Abreu J."/>
            <person name="Acer S.C."/>
            <person name="Aftuck L."/>
            <person name="Alexander A."/>
            <person name="An P."/>
            <person name="Anderson E."/>
            <person name="Anderson S."/>
            <person name="Arachi H."/>
            <person name="Azer M."/>
            <person name="Bachantsang P."/>
            <person name="Barry A."/>
            <person name="Bayul T."/>
            <person name="Berlin A."/>
            <person name="Bessette D."/>
            <person name="Bloom T."/>
            <person name="Blye J."/>
            <person name="Boguslavskiy L."/>
            <person name="Bonnet C."/>
            <person name="Boukhgalter B."/>
            <person name="Bourzgui I."/>
            <person name="Brown A."/>
            <person name="Cahill P."/>
            <person name="Channer S."/>
            <person name="Cheshatsang Y."/>
            <person name="Chuda L."/>
            <person name="Citroen M."/>
            <person name="Collymore A."/>
            <person name="Cooke P."/>
            <person name="Costello M."/>
            <person name="D'Aco K."/>
            <person name="Daza R."/>
            <person name="De Haan G."/>
            <person name="DeGray S."/>
            <person name="DeMaso C."/>
            <person name="Dhargay N."/>
            <person name="Dooley K."/>
            <person name="Dooley E."/>
            <person name="Doricent M."/>
            <person name="Dorje P."/>
            <person name="Dorjee K."/>
            <person name="Dupes A."/>
            <person name="Elong R."/>
            <person name="Falk J."/>
            <person name="Farina A."/>
            <person name="Faro S."/>
            <person name="Ferguson D."/>
            <person name="Fisher S."/>
            <person name="Foley C.D."/>
            <person name="Franke A."/>
            <person name="Friedrich D."/>
            <person name="Gadbois L."/>
            <person name="Gearin G."/>
            <person name="Gearin C.R."/>
            <person name="Giannoukos G."/>
            <person name="Goode T."/>
            <person name="Graham J."/>
            <person name="Grandbois E."/>
            <person name="Grewal S."/>
            <person name="Gyaltsen K."/>
            <person name="Hafez N."/>
            <person name="Hagos B."/>
            <person name="Hall J."/>
            <person name="Henson C."/>
            <person name="Hollinger A."/>
            <person name="Honan T."/>
            <person name="Huard M.D."/>
            <person name="Hughes L."/>
            <person name="Hurhula B."/>
            <person name="Husby M.E."/>
            <person name="Kamat A."/>
            <person name="Kanga B."/>
            <person name="Kashin S."/>
            <person name="Khazanovich D."/>
            <person name="Kisner P."/>
            <person name="Lance K."/>
            <person name="Lara M."/>
            <person name="Lee W."/>
            <person name="Lennon N."/>
            <person name="Letendre F."/>
            <person name="LeVine R."/>
            <person name="Lipovsky A."/>
            <person name="Liu X."/>
            <person name="Liu J."/>
            <person name="Liu S."/>
            <person name="Lokyitsang T."/>
            <person name="Lokyitsang Y."/>
            <person name="Lubonja R."/>
            <person name="Lui A."/>
            <person name="MacDonald P."/>
            <person name="Magnisalis V."/>
            <person name="Maru K."/>
            <person name="Matthews C."/>
            <person name="McCusker W."/>
            <person name="McDonough S."/>
            <person name="Mehta T."/>
            <person name="Meldrim J."/>
            <person name="Meneus L."/>
            <person name="Mihai O."/>
            <person name="Mihalev A."/>
            <person name="Mihova T."/>
            <person name="Mittelman R."/>
            <person name="Mlenga V."/>
            <person name="Montmayeur A."/>
            <person name="Mulrain L."/>
            <person name="Navidi A."/>
            <person name="Naylor J."/>
            <person name="Negash T."/>
            <person name="Nguyen T."/>
            <person name="Nguyen N."/>
            <person name="Nicol R."/>
            <person name="Norbu C."/>
            <person name="Norbu N."/>
            <person name="Novod N."/>
            <person name="O'Neill B."/>
            <person name="Osman S."/>
            <person name="Markiewicz E."/>
            <person name="Oyono O.L."/>
            <person name="Patti C."/>
            <person name="Phunkhang P."/>
            <person name="Pierre F."/>
            <person name="Priest M."/>
            <person name="Raghuraman S."/>
            <person name="Rege F."/>
            <person name="Reyes R."/>
            <person name="Rise C."/>
            <person name="Rogov P."/>
            <person name="Ross K."/>
            <person name="Ryan E."/>
            <person name="Settipalli S."/>
            <person name="Shea T."/>
            <person name="Sherpa N."/>
            <person name="Shi L."/>
            <person name="Shih D."/>
            <person name="Sparrow T."/>
            <person name="Spaulding J."/>
            <person name="Stalker J."/>
            <person name="Stange-Thomann N."/>
            <person name="Stavropoulos S."/>
            <person name="Stone C."/>
            <person name="Strader C."/>
            <person name="Tesfaye S."/>
            <person name="Thomson T."/>
            <person name="Thoulutsang Y."/>
            <person name="Thoulutsang D."/>
            <person name="Topham K."/>
            <person name="Topping I."/>
            <person name="Tsamla T."/>
            <person name="Vassiliev H."/>
            <person name="Vo A."/>
            <person name="Wangchuk T."/>
            <person name="Wangdi T."/>
            <person name="Weiand M."/>
            <person name="Wilkinson J."/>
            <person name="Wilson A."/>
            <person name="Yadav S."/>
            <person name="Young G."/>
            <person name="Yu Q."/>
            <person name="Zembek L."/>
            <person name="Zhong D."/>
            <person name="Zimmer A."/>
            <person name="Zwirko Z."/>
            <person name="Jaffe D.B."/>
            <person name="Alvarez P."/>
            <person name="Brockman W."/>
            <person name="Butler J."/>
            <person name="Chin C."/>
            <person name="Gnerre S."/>
            <person name="Grabherr M."/>
            <person name="Kleber M."/>
            <person name="Mauceli E."/>
            <person name="MacCallum I."/>
        </authorList>
    </citation>
    <scope>NUCLEOTIDE SEQUENCE [LARGE SCALE GENOMIC DNA]</scope>
    <source>
        <strain evidence="4">Tucson 15287-2541.00</strain>
    </source>
</reference>
<proteinExistence type="predicted"/>
<dbReference type="PRINTS" id="PR01217">
    <property type="entry name" value="PRICHEXTENSN"/>
</dbReference>
<protein>
    <submittedName>
        <fullName evidence="3">GH24906</fullName>
    </submittedName>
</protein>
<evidence type="ECO:0000313" key="4">
    <source>
        <dbReference type="Proteomes" id="UP000001070"/>
    </source>
</evidence>
<dbReference type="OMA" id="IGLGHMT"/>
<accession>B4JNX2</accession>
<organism evidence="4">
    <name type="scientific">Drosophila grimshawi</name>
    <name type="common">Hawaiian fruit fly</name>
    <name type="synonym">Idiomyia grimshawi</name>
    <dbReference type="NCBI Taxonomy" id="7222"/>
    <lineage>
        <taxon>Eukaryota</taxon>
        <taxon>Metazoa</taxon>
        <taxon>Ecdysozoa</taxon>
        <taxon>Arthropoda</taxon>
        <taxon>Hexapoda</taxon>
        <taxon>Insecta</taxon>
        <taxon>Pterygota</taxon>
        <taxon>Neoptera</taxon>
        <taxon>Endopterygota</taxon>
        <taxon>Diptera</taxon>
        <taxon>Brachycera</taxon>
        <taxon>Muscomorpha</taxon>
        <taxon>Ephydroidea</taxon>
        <taxon>Drosophilidae</taxon>
        <taxon>Drosophila</taxon>
        <taxon>Hawaiian Drosophila</taxon>
    </lineage>
</organism>
<keyword evidence="4" id="KW-1185">Reference proteome</keyword>
<feature type="compositionally biased region" description="Basic and acidic residues" evidence="1">
    <location>
        <begin position="74"/>
        <end position="84"/>
    </location>
</feature>
<feature type="chain" id="PRO_5002809646" evidence="2">
    <location>
        <begin position="24"/>
        <end position="281"/>
    </location>
</feature>
<feature type="signal peptide" evidence="2">
    <location>
        <begin position="1"/>
        <end position="23"/>
    </location>
</feature>
<name>B4JNX2_DROGR</name>
<gene>
    <name evidence="3" type="primary">Dgri\GH24906</name>
    <name evidence="3" type="ORF">Dgri_GH24906</name>
</gene>
<dbReference type="STRING" id="7222.B4JNX2"/>